<accession>A0A1X6WS50</accession>
<dbReference type="Proteomes" id="UP000195918">
    <property type="component" value="Unassembled WGS sequence"/>
</dbReference>
<organism evidence="1 2">
    <name type="scientific">Vagococcus fluvialis bH819</name>
    <dbReference type="NCBI Taxonomy" id="1255619"/>
    <lineage>
        <taxon>Bacteria</taxon>
        <taxon>Bacillati</taxon>
        <taxon>Bacillota</taxon>
        <taxon>Bacilli</taxon>
        <taxon>Lactobacillales</taxon>
        <taxon>Enterococcaceae</taxon>
        <taxon>Vagococcus</taxon>
    </lineage>
</organism>
<evidence type="ECO:0000313" key="2">
    <source>
        <dbReference type="Proteomes" id="UP000195918"/>
    </source>
</evidence>
<gene>
    <name evidence="1" type="ORF">FM121_13530</name>
</gene>
<evidence type="ECO:0000313" key="1">
    <source>
        <dbReference type="EMBL" id="SLM87114.1"/>
    </source>
</evidence>
<sequence length="103" mass="11860">MNTIKVNLPRNEQGFNGGYGEGCFVEVAKEVSDKYDSNDRGGHFEGVLANDSYYYPELKTGDKIQFTMRGDKRPVALIEKFLENYYAINDEEFNELIEKLAYK</sequence>
<reference evidence="2" key="1">
    <citation type="submission" date="2017-02" db="EMBL/GenBank/DDBJ databases">
        <authorList>
            <person name="Dridi B."/>
        </authorList>
    </citation>
    <scope>NUCLEOTIDE SEQUENCE [LARGE SCALE GENOMIC DNA]</scope>
    <source>
        <strain evidence="2">bH819</strain>
    </source>
</reference>
<name>A0A1X6WS50_9ENTE</name>
<dbReference type="OrthoDB" id="9815338at2"/>
<protein>
    <submittedName>
        <fullName evidence="1">Uncharacterized protein</fullName>
    </submittedName>
</protein>
<proteinExistence type="predicted"/>
<dbReference type="RefSeq" id="WP_086952731.1">
    <property type="nucleotide sequence ID" value="NZ_FWFD01000019.1"/>
</dbReference>
<dbReference type="EMBL" id="FWFD01000019">
    <property type="protein sequence ID" value="SLM87114.1"/>
    <property type="molecule type" value="Genomic_DNA"/>
</dbReference>
<keyword evidence="2" id="KW-1185">Reference proteome</keyword>
<dbReference type="AlphaFoldDB" id="A0A1X6WS50"/>